<gene>
    <name evidence="2" type="ORF">BOTNAR_0099g00220</name>
</gene>
<evidence type="ECO:0000313" key="3">
    <source>
        <dbReference type="Proteomes" id="UP000297452"/>
    </source>
</evidence>
<feature type="region of interest" description="Disordered" evidence="1">
    <location>
        <begin position="405"/>
        <end position="435"/>
    </location>
</feature>
<feature type="region of interest" description="Disordered" evidence="1">
    <location>
        <begin position="1"/>
        <end position="55"/>
    </location>
</feature>
<dbReference type="OrthoDB" id="3544745at2759"/>
<feature type="compositionally biased region" description="Basic and acidic residues" evidence="1">
    <location>
        <begin position="405"/>
        <end position="426"/>
    </location>
</feature>
<dbReference type="EMBL" id="PQXJ01000099">
    <property type="protein sequence ID" value="TGO63495.1"/>
    <property type="molecule type" value="Genomic_DNA"/>
</dbReference>
<organism evidence="2 3">
    <name type="scientific">Botryotinia narcissicola</name>
    <dbReference type="NCBI Taxonomy" id="278944"/>
    <lineage>
        <taxon>Eukaryota</taxon>
        <taxon>Fungi</taxon>
        <taxon>Dikarya</taxon>
        <taxon>Ascomycota</taxon>
        <taxon>Pezizomycotina</taxon>
        <taxon>Leotiomycetes</taxon>
        <taxon>Helotiales</taxon>
        <taxon>Sclerotiniaceae</taxon>
        <taxon>Botryotinia</taxon>
    </lineage>
</organism>
<feature type="compositionally biased region" description="Low complexity" evidence="1">
    <location>
        <begin position="1"/>
        <end position="13"/>
    </location>
</feature>
<protein>
    <submittedName>
        <fullName evidence="2">Uncharacterized protein</fullName>
    </submittedName>
</protein>
<feature type="compositionally biased region" description="Basic and acidic residues" evidence="1">
    <location>
        <begin position="24"/>
        <end position="36"/>
    </location>
</feature>
<name>A0A4Z1IQ69_9HELO</name>
<evidence type="ECO:0000256" key="1">
    <source>
        <dbReference type="SAM" id="MobiDB-lite"/>
    </source>
</evidence>
<accession>A0A4Z1IQ69</accession>
<feature type="compositionally biased region" description="Basic and acidic residues" evidence="1">
    <location>
        <begin position="488"/>
        <end position="512"/>
    </location>
</feature>
<feature type="region of interest" description="Disordered" evidence="1">
    <location>
        <begin position="455"/>
        <end position="524"/>
    </location>
</feature>
<proteinExistence type="predicted"/>
<keyword evidence="3" id="KW-1185">Reference proteome</keyword>
<reference evidence="2 3" key="1">
    <citation type="submission" date="2017-12" db="EMBL/GenBank/DDBJ databases">
        <title>Comparative genomics of Botrytis spp.</title>
        <authorList>
            <person name="Valero-Jimenez C.A."/>
            <person name="Tapia P."/>
            <person name="Veloso J."/>
            <person name="Silva-Moreno E."/>
            <person name="Staats M."/>
            <person name="Valdes J.H."/>
            <person name="Van Kan J.A.L."/>
        </authorList>
    </citation>
    <scope>NUCLEOTIDE SEQUENCE [LARGE SCALE GENOMIC DNA]</scope>
    <source>
        <strain evidence="2 3">MUCL2120</strain>
    </source>
</reference>
<dbReference type="AlphaFoldDB" id="A0A4Z1IQ69"/>
<comment type="caution">
    <text evidence="2">The sequence shown here is derived from an EMBL/GenBank/DDBJ whole genome shotgun (WGS) entry which is preliminary data.</text>
</comment>
<sequence length="524" mass="59045">MPSTTSIPPSRSTQVDKQPPRPRPVNDSRRDSHNSNEGKAAPFPSVYPTHPLPPVILLKGDEKDKIAECILKEREREIQEKEKIQEIEESNGWKFTSHTAGKMYLKIQEKDTSTFIECNNFARECKKAIRSDPRADSRVDSKRKGAPAPDLSILFTSETKAEHRKRLYTLLTTKNRYAQYWTIEDLPSEWLKIDNEALYSEKDQMSLLQDVEKKKRALEKSKPGGKVELGRHKERHRLSINDVKITSDDSQILGHQGPVYIFGVEGMIATEMRRSSRENLDRGAHGERRMLEDELEGETFKNKPRIHDTKVDKKIKNTQQAPTSGAGREQVVVEKPRGNTRTEVDERTKEGLRVPGNEVAKTRTAVAENLRHNGKKGFDEKSKGERQVLGDEIAKEKLVPTPINETEKEQTLVEKPRVGSKVKDDGNFNEDNVLPDKRYGSAAIDAVGDKKAVAIERSRNGTAETNKGAKDDSALPKKRHGSDTIDEVGNKRVMAVDKSRNGKAESDGRSKDNGLPSKKRHGNQ</sequence>
<dbReference type="Proteomes" id="UP000297452">
    <property type="component" value="Unassembled WGS sequence"/>
</dbReference>
<evidence type="ECO:0000313" key="2">
    <source>
        <dbReference type="EMBL" id="TGO63495.1"/>
    </source>
</evidence>